<feature type="compositionally biased region" description="Basic and acidic residues" evidence="8">
    <location>
        <begin position="1181"/>
        <end position="1193"/>
    </location>
</feature>
<feature type="compositionally biased region" description="Acidic residues" evidence="8">
    <location>
        <begin position="292"/>
        <end position="311"/>
    </location>
</feature>
<dbReference type="EC" id="3.6.4.13" evidence="2"/>
<dbReference type="SMART" id="SM00487">
    <property type="entry name" value="DEXDc"/>
    <property type="match status" value="1"/>
</dbReference>
<feature type="compositionally biased region" description="Low complexity" evidence="8">
    <location>
        <begin position="423"/>
        <end position="432"/>
    </location>
</feature>
<organism evidence="11 12">
    <name type="scientific">Pseudomicrostroma glucosiphilum</name>
    <dbReference type="NCBI Taxonomy" id="1684307"/>
    <lineage>
        <taxon>Eukaryota</taxon>
        <taxon>Fungi</taxon>
        <taxon>Dikarya</taxon>
        <taxon>Basidiomycota</taxon>
        <taxon>Ustilaginomycotina</taxon>
        <taxon>Exobasidiomycetes</taxon>
        <taxon>Microstromatales</taxon>
        <taxon>Microstromatales incertae sedis</taxon>
        <taxon>Pseudomicrostroma</taxon>
    </lineage>
</organism>
<evidence type="ECO:0000313" key="12">
    <source>
        <dbReference type="Proteomes" id="UP000245942"/>
    </source>
</evidence>
<keyword evidence="3" id="KW-0547">Nucleotide-binding</keyword>
<name>A0A316TYX5_9BASI</name>
<feature type="region of interest" description="Disordered" evidence="8">
    <location>
        <begin position="1"/>
        <end position="65"/>
    </location>
</feature>
<comment type="catalytic activity">
    <reaction evidence="7">
        <text>ATP + H2O = ADP + phosphate + H(+)</text>
        <dbReference type="Rhea" id="RHEA:13065"/>
        <dbReference type="ChEBI" id="CHEBI:15377"/>
        <dbReference type="ChEBI" id="CHEBI:15378"/>
        <dbReference type="ChEBI" id="CHEBI:30616"/>
        <dbReference type="ChEBI" id="CHEBI:43474"/>
        <dbReference type="ChEBI" id="CHEBI:456216"/>
        <dbReference type="EC" id="3.6.4.13"/>
    </reaction>
</comment>
<dbReference type="InterPro" id="IPR014001">
    <property type="entry name" value="Helicase_ATP-bd"/>
</dbReference>
<dbReference type="PROSITE" id="PS51192">
    <property type="entry name" value="HELICASE_ATP_BIND_1"/>
    <property type="match status" value="1"/>
</dbReference>
<feature type="compositionally biased region" description="Basic and acidic residues" evidence="8">
    <location>
        <begin position="318"/>
        <end position="333"/>
    </location>
</feature>
<keyword evidence="5" id="KW-0347">Helicase</keyword>
<dbReference type="Proteomes" id="UP000245942">
    <property type="component" value="Unassembled WGS sequence"/>
</dbReference>
<protein>
    <recommendedName>
        <fullName evidence="2">RNA helicase</fullName>
        <ecNumber evidence="2">3.6.4.13</ecNumber>
    </recommendedName>
</protein>
<feature type="compositionally biased region" description="Basic and acidic residues" evidence="8">
    <location>
        <begin position="151"/>
        <end position="170"/>
    </location>
</feature>
<feature type="region of interest" description="Disordered" evidence="8">
    <location>
        <begin position="242"/>
        <end position="470"/>
    </location>
</feature>
<feature type="region of interest" description="Disordered" evidence="8">
    <location>
        <begin position="146"/>
        <end position="206"/>
    </location>
</feature>
<dbReference type="InterPro" id="IPR001650">
    <property type="entry name" value="Helicase_C-like"/>
</dbReference>
<evidence type="ECO:0000256" key="1">
    <source>
        <dbReference type="ARBA" id="ARBA00008792"/>
    </source>
</evidence>
<dbReference type="GO" id="GO:0005524">
    <property type="term" value="F:ATP binding"/>
    <property type="evidence" value="ECO:0007669"/>
    <property type="project" value="UniProtKB-KW"/>
</dbReference>
<feature type="compositionally biased region" description="Acidic residues" evidence="8">
    <location>
        <begin position="896"/>
        <end position="916"/>
    </location>
</feature>
<feature type="region of interest" description="Disordered" evidence="8">
    <location>
        <begin position="211"/>
        <end position="230"/>
    </location>
</feature>
<dbReference type="GO" id="GO:0003723">
    <property type="term" value="F:RNA binding"/>
    <property type="evidence" value="ECO:0007669"/>
    <property type="project" value="TreeGrafter"/>
</dbReference>
<keyword evidence="6" id="KW-0067">ATP-binding</keyword>
<reference evidence="11 12" key="1">
    <citation type="journal article" date="2018" name="Mol. Biol. Evol.">
        <title>Broad Genomic Sampling Reveals a Smut Pathogenic Ancestry of the Fungal Clade Ustilaginomycotina.</title>
        <authorList>
            <person name="Kijpornyongpan T."/>
            <person name="Mondo S.J."/>
            <person name="Barry K."/>
            <person name="Sandor L."/>
            <person name="Lee J."/>
            <person name="Lipzen A."/>
            <person name="Pangilinan J."/>
            <person name="LaButti K."/>
            <person name="Hainaut M."/>
            <person name="Henrissat B."/>
            <person name="Grigoriev I.V."/>
            <person name="Spatafora J.W."/>
            <person name="Aime M.C."/>
        </authorList>
    </citation>
    <scope>NUCLEOTIDE SEQUENCE [LARGE SCALE GENOMIC DNA]</scope>
    <source>
        <strain evidence="11 12">MCA 4718</strain>
    </source>
</reference>
<evidence type="ECO:0000256" key="5">
    <source>
        <dbReference type="ARBA" id="ARBA00022806"/>
    </source>
</evidence>
<evidence type="ECO:0000256" key="2">
    <source>
        <dbReference type="ARBA" id="ARBA00012552"/>
    </source>
</evidence>
<feature type="region of interest" description="Disordered" evidence="8">
    <location>
        <begin position="81"/>
        <end position="100"/>
    </location>
</feature>
<feature type="compositionally biased region" description="Basic and acidic residues" evidence="8">
    <location>
        <begin position="269"/>
        <end position="280"/>
    </location>
</feature>
<comment type="similarity">
    <text evidence="1">Belongs to the DEAD box helicase family. DEAH subfamily.</text>
</comment>
<feature type="region of interest" description="Disordered" evidence="8">
    <location>
        <begin position="1163"/>
        <end position="1195"/>
    </location>
</feature>
<dbReference type="Pfam" id="PF00270">
    <property type="entry name" value="DEAD"/>
    <property type="match status" value="1"/>
</dbReference>
<dbReference type="PROSITE" id="PS00690">
    <property type="entry name" value="DEAH_ATP_HELICASE"/>
    <property type="match status" value="1"/>
</dbReference>
<dbReference type="InterPro" id="IPR027417">
    <property type="entry name" value="P-loop_NTPase"/>
</dbReference>
<keyword evidence="4 11" id="KW-0378">Hydrolase</keyword>
<keyword evidence="12" id="KW-1185">Reference proteome</keyword>
<evidence type="ECO:0000256" key="7">
    <source>
        <dbReference type="ARBA" id="ARBA00047984"/>
    </source>
</evidence>
<dbReference type="SMART" id="SM00847">
    <property type="entry name" value="HA2"/>
    <property type="match status" value="1"/>
</dbReference>
<evidence type="ECO:0000313" key="11">
    <source>
        <dbReference type="EMBL" id="PWN17894.1"/>
    </source>
</evidence>
<evidence type="ECO:0000256" key="6">
    <source>
        <dbReference type="ARBA" id="ARBA00022840"/>
    </source>
</evidence>
<dbReference type="Gene3D" id="3.40.50.300">
    <property type="entry name" value="P-loop containing nucleotide triphosphate hydrolases"/>
    <property type="match status" value="3"/>
</dbReference>
<dbReference type="Pfam" id="PF04408">
    <property type="entry name" value="WHD_HA2"/>
    <property type="match status" value="1"/>
</dbReference>
<dbReference type="RefSeq" id="XP_025345054.1">
    <property type="nucleotide sequence ID" value="XM_025490532.1"/>
</dbReference>
<dbReference type="InterPro" id="IPR011545">
    <property type="entry name" value="DEAD/DEAH_box_helicase_dom"/>
</dbReference>
<dbReference type="InterPro" id="IPR048333">
    <property type="entry name" value="HA2_WH"/>
</dbReference>
<dbReference type="OrthoDB" id="10253254at2759"/>
<dbReference type="GO" id="GO:0016787">
    <property type="term" value="F:hydrolase activity"/>
    <property type="evidence" value="ECO:0007669"/>
    <property type="project" value="UniProtKB-KW"/>
</dbReference>
<feature type="region of interest" description="Disordered" evidence="8">
    <location>
        <begin position="1377"/>
        <end position="1396"/>
    </location>
</feature>
<dbReference type="Gene3D" id="1.20.120.1080">
    <property type="match status" value="1"/>
</dbReference>
<feature type="compositionally biased region" description="Basic and acidic residues" evidence="8">
    <location>
        <begin position="837"/>
        <end position="846"/>
    </location>
</feature>
<sequence length="1512" mass="165417">MPPPQRQRYNAKARQSSVGGSSHKRRKQHTQSSGEGGQEDASASSSATPFTHPDSNREVIVPGSAQEEAWKAKEKLRKELLAASSTEDPNQKLSAKKRKRLDAYIASRLKKEARNDLLAELAKSSAEVRGDRMDFASARTLGTGKLASAREIIEGKAKARDFGRDEKSASESDGEDHESERPQGSPVPSSINDRPQGEVLDDPIRRQRILEAASLFSQPSSSKAVSTDTAFEKTMPQVSAAPLGSALAKGPDGQPLIPISRKRRRKGPSQRERRRQRDEENLFADSSKGEEESNSSEDSSEDSSEESDDDSSTSSVSERLHEPSDPHSEHESLDTDSEDEAVFLEAMRRRGLPLPSEDEEDSDDAKVEGTTHISSAAQPDGATFGTSPSEDLIPVQAPLAESESPPWQGFASEEDASRVMSQESSDASSEGSTADDDEEGTESEDEEEDALSQETKNTLQRGREVNVPSRGSGFKVWARTALESIYLGNGVGEARTEEGVPLQPVAGLSVKVSDMGAEDGVIRGPLGENEPASRPSPFAEKHYAEIASSEAIRNVPVQRTSEIIEARLRLPVVQEEDRVVRTILENQVTVICGETGSGKTTQVAQMLFERGFGTPGSDNPGLVGITQPRRVAAMSTADRVAKELNLPPNRVSYQIRYDRTVSPQTSLKFMTDGVLLREVSTDLLLSKYSVLLIDEAHERSVNTDVLIGLLSRIVRLRANRWLQGEKGAKPLRLVIMSATLRVADFVENPTLFPTPPPLIRIDARQHPVSVHFNRKTPNDYQEEAVNKAGKIHTRLPPGGILIFMTGEQEIKTVCNQLEASFGRRAIDAHLRRRNRQEEAYLRRNQADDENGADSGVRVTARPAREDVEAEEVTLGKSDNDSTLVDREGEKSATPNEDPEALDTDSEDDNDRDEELEQAAPVRTGPGAFPTSPMHILPLYSLLPSEKQLDVFKPPPDDARLVVVATNVAETSLTIPNIRYVIDCGRAKERKYDGSSGVSSFKVDWISKASAAQRAGRAGRTGPGHCYRLYSSNVYEEYLEDHAEAEIRRMPVEGLVLQMKSMNIDNVINFPFPTPPNRSAIAQAEKILTRLGALETVTDDKTRKAVTRITELGRTMSLFPLSPRFAKLLVQGQQHGCLPFVVALVAAMSVNDLFVRDEAIADDEEDEDADSLADGNPGSVHLRSEAEKGRQERKEKRKKRYEVLSAFDSLGGAGVSDAFRMLAVVGAYAYSNNSATFCRDNFLRAKAMTEVDQLRRQLSALVLSTLEPSKTTTEVTALLSSSKLAPPTETQFKIIRQLIACAYIDQVAVRADIVPAAARSIPSLAEQATQGRLKTQWKSCRHVPYLAMGVSGEAAYIHRSSSLFEHAPPEWCVFGETMRSRPKDRKSKDDDTQEESALDVPEIRGRVFLKGITKINPAWIPKLGKELCSFSNPVPLSGSGQLSSLSSNIAALKGGARAASSSQQVQQVVITPTYGTGPACEASERASMIGWELPPVKATRQWQGAAKGWKVDL</sequence>
<feature type="domain" description="Helicase ATP-binding" evidence="9">
    <location>
        <begin position="580"/>
        <end position="758"/>
    </location>
</feature>
<feature type="compositionally biased region" description="Basic and acidic residues" evidence="8">
    <location>
        <begin position="1377"/>
        <end position="1389"/>
    </location>
</feature>
<dbReference type="SUPFAM" id="SSF52540">
    <property type="entry name" value="P-loop containing nucleoside triphosphate hydrolases"/>
    <property type="match status" value="1"/>
</dbReference>
<feature type="compositionally biased region" description="Polar residues" evidence="8">
    <location>
        <begin position="84"/>
        <end position="93"/>
    </location>
</feature>
<feature type="compositionally biased region" description="Acidic residues" evidence="8">
    <location>
        <begin position="433"/>
        <end position="451"/>
    </location>
</feature>
<accession>A0A316TYX5</accession>
<dbReference type="Pfam" id="PF00271">
    <property type="entry name" value="Helicase_C"/>
    <property type="match status" value="1"/>
</dbReference>
<dbReference type="SMART" id="SM00490">
    <property type="entry name" value="HELICc"/>
    <property type="match status" value="1"/>
</dbReference>
<dbReference type="EMBL" id="KZ819339">
    <property type="protein sequence ID" value="PWN17894.1"/>
    <property type="molecule type" value="Genomic_DNA"/>
</dbReference>
<feature type="compositionally biased region" description="Basic and acidic residues" evidence="8">
    <location>
        <begin position="877"/>
        <end position="890"/>
    </location>
</feature>
<evidence type="ECO:0000259" key="10">
    <source>
        <dbReference type="PROSITE" id="PS51194"/>
    </source>
</evidence>
<dbReference type="InterPro" id="IPR002464">
    <property type="entry name" value="DNA/RNA_helicase_DEAH_CS"/>
</dbReference>
<dbReference type="InterPro" id="IPR007502">
    <property type="entry name" value="Helicase-assoc_dom"/>
</dbReference>
<dbReference type="CDD" id="cd18791">
    <property type="entry name" value="SF2_C_RHA"/>
    <property type="match status" value="1"/>
</dbReference>
<dbReference type="STRING" id="1684307.A0A316TYX5"/>
<dbReference type="GO" id="GO:1990904">
    <property type="term" value="C:ribonucleoprotein complex"/>
    <property type="evidence" value="ECO:0007669"/>
    <property type="project" value="UniProtKB-ARBA"/>
</dbReference>
<dbReference type="InterPro" id="IPR011709">
    <property type="entry name" value="DEAD-box_helicase_OB_fold"/>
</dbReference>
<gene>
    <name evidence="11" type="ORF">BCV69DRAFT_253680</name>
</gene>
<evidence type="ECO:0000256" key="4">
    <source>
        <dbReference type="ARBA" id="ARBA00022801"/>
    </source>
</evidence>
<dbReference type="PROSITE" id="PS51194">
    <property type="entry name" value="HELICASE_CTER"/>
    <property type="match status" value="1"/>
</dbReference>
<dbReference type="PANTHER" id="PTHR18934">
    <property type="entry name" value="ATP-DEPENDENT RNA HELICASE"/>
    <property type="match status" value="1"/>
</dbReference>
<dbReference type="GO" id="GO:0000462">
    <property type="term" value="P:maturation of SSU-rRNA from tricistronic rRNA transcript (SSU-rRNA, 5.8S rRNA, LSU-rRNA)"/>
    <property type="evidence" value="ECO:0007669"/>
    <property type="project" value="TreeGrafter"/>
</dbReference>
<dbReference type="Pfam" id="PF21010">
    <property type="entry name" value="HA2_C"/>
    <property type="match status" value="1"/>
</dbReference>
<dbReference type="PANTHER" id="PTHR18934:SF99">
    <property type="entry name" value="ATP-DEPENDENT RNA HELICASE DHX37-RELATED"/>
    <property type="match status" value="1"/>
</dbReference>
<evidence type="ECO:0000256" key="3">
    <source>
        <dbReference type="ARBA" id="ARBA00022741"/>
    </source>
</evidence>
<feature type="compositionally biased region" description="Polar residues" evidence="8">
    <location>
        <begin position="215"/>
        <end position="229"/>
    </location>
</feature>
<dbReference type="GeneID" id="37012266"/>
<feature type="domain" description="Helicase C-terminal" evidence="10">
    <location>
        <begin position="866"/>
        <end position="1062"/>
    </location>
</feature>
<dbReference type="GO" id="GO:0003724">
    <property type="term" value="F:RNA helicase activity"/>
    <property type="evidence" value="ECO:0007669"/>
    <property type="project" value="UniProtKB-EC"/>
</dbReference>
<dbReference type="FunFam" id="3.40.50.300:FF:000637">
    <property type="entry name" value="ATP-dependent RNA helicase DHX37/DHR1"/>
    <property type="match status" value="1"/>
</dbReference>
<evidence type="ECO:0000256" key="8">
    <source>
        <dbReference type="SAM" id="MobiDB-lite"/>
    </source>
</evidence>
<proteinExistence type="inferred from homology"/>
<evidence type="ECO:0000259" key="9">
    <source>
        <dbReference type="PROSITE" id="PS51192"/>
    </source>
</evidence>
<dbReference type="Pfam" id="PF07717">
    <property type="entry name" value="OB_NTP_bind"/>
    <property type="match status" value="1"/>
</dbReference>
<dbReference type="GO" id="GO:0005730">
    <property type="term" value="C:nucleolus"/>
    <property type="evidence" value="ECO:0007669"/>
    <property type="project" value="TreeGrafter"/>
</dbReference>
<feature type="region of interest" description="Disordered" evidence="8">
    <location>
        <begin position="837"/>
        <end position="930"/>
    </location>
</feature>